<sequence length="275" mass="29696">MEFTTHFGLHSQATRLQEEPHSAGGAATASHRPRAKPPSEGLGPRPAPRERSLYATFPSPAGRAGFGAGSSLFAATEGILVALEGSWRPPAIPRGTGGWPESSRSPPSATHAAGNPHGRCPSLNDGVPPAGRESWGSRPRSSQRTERTCRRRLPPGGDERWRGRLKNDGARLPGARVGGRDPVLENRADVSPPPPAPRGDERRREPSHQNDARPRTRVEVRGWAAEGFRPTGSQGGRDLRPRVRDEALPLPVGEGERRWKGPEEAGRKRTRAVCT</sequence>
<name>A0A7J6BK28_9TELE</name>
<gene>
    <name evidence="2" type="ORF">G5714_024727</name>
</gene>
<feature type="compositionally biased region" description="Basic and acidic residues" evidence="1">
    <location>
        <begin position="254"/>
        <end position="267"/>
    </location>
</feature>
<dbReference type="AlphaFoldDB" id="A0A7J6BK28"/>
<feature type="compositionally biased region" description="Basic and acidic residues" evidence="1">
    <location>
        <begin position="178"/>
        <end position="188"/>
    </location>
</feature>
<accession>A0A7J6BK28</accession>
<organism evidence="2 3">
    <name type="scientific">Onychostoma macrolepis</name>
    <dbReference type="NCBI Taxonomy" id="369639"/>
    <lineage>
        <taxon>Eukaryota</taxon>
        <taxon>Metazoa</taxon>
        <taxon>Chordata</taxon>
        <taxon>Craniata</taxon>
        <taxon>Vertebrata</taxon>
        <taxon>Euteleostomi</taxon>
        <taxon>Actinopterygii</taxon>
        <taxon>Neopterygii</taxon>
        <taxon>Teleostei</taxon>
        <taxon>Ostariophysi</taxon>
        <taxon>Cypriniformes</taxon>
        <taxon>Cyprinidae</taxon>
        <taxon>Acrossocheilinae</taxon>
        <taxon>Onychostoma</taxon>
    </lineage>
</organism>
<feature type="compositionally biased region" description="Low complexity" evidence="1">
    <location>
        <begin position="57"/>
        <end position="68"/>
    </location>
</feature>
<proteinExistence type="predicted"/>
<feature type="compositionally biased region" description="Basic and acidic residues" evidence="1">
    <location>
        <begin position="198"/>
        <end position="220"/>
    </location>
</feature>
<evidence type="ECO:0000256" key="1">
    <source>
        <dbReference type="SAM" id="MobiDB-lite"/>
    </source>
</evidence>
<feature type="compositionally biased region" description="Basic and acidic residues" evidence="1">
    <location>
        <begin position="237"/>
        <end position="247"/>
    </location>
</feature>
<evidence type="ECO:0000313" key="2">
    <source>
        <dbReference type="EMBL" id="KAF4094555.1"/>
    </source>
</evidence>
<reference evidence="2 3" key="1">
    <citation type="submission" date="2020-04" db="EMBL/GenBank/DDBJ databases">
        <title>Chromosome-level genome assembly of a cyprinid fish Onychostoma macrolepis by integration of Nanopore Sequencing, Bionano and Hi-C technology.</title>
        <authorList>
            <person name="Wang D."/>
        </authorList>
    </citation>
    <scope>NUCLEOTIDE SEQUENCE [LARGE SCALE GENOMIC DNA]</scope>
    <source>
        <strain evidence="2">SWU-2019</strain>
        <tissue evidence="2">Muscle</tissue>
    </source>
</reference>
<comment type="caution">
    <text evidence="2">The sequence shown here is derived from an EMBL/GenBank/DDBJ whole genome shotgun (WGS) entry which is preliminary data.</text>
</comment>
<dbReference type="Proteomes" id="UP000579812">
    <property type="component" value="Unassembled WGS sequence"/>
</dbReference>
<protein>
    <submittedName>
        <fullName evidence="2">Uncharacterized protein</fullName>
    </submittedName>
</protein>
<evidence type="ECO:0000313" key="3">
    <source>
        <dbReference type="Proteomes" id="UP000579812"/>
    </source>
</evidence>
<feature type="region of interest" description="Disordered" evidence="1">
    <location>
        <begin position="85"/>
        <end position="275"/>
    </location>
</feature>
<feature type="compositionally biased region" description="Basic and acidic residues" evidence="1">
    <location>
        <begin position="157"/>
        <end position="169"/>
    </location>
</feature>
<feature type="region of interest" description="Disordered" evidence="1">
    <location>
        <begin position="1"/>
        <end position="68"/>
    </location>
</feature>
<keyword evidence="3" id="KW-1185">Reference proteome</keyword>
<dbReference type="EMBL" id="JAAMOB010000098">
    <property type="protein sequence ID" value="KAF4094555.1"/>
    <property type="molecule type" value="Genomic_DNA"/>
</dbReference>